<feature type="transmembrane region" description="Helical" evidence="10">
    <location>
        <begin position="55"/>
        <end position="76"/>
    </location>
</feature>
<dbReference type="RefSeq" id="WP_022748369.1">
    <property type="nucleotide sequence ID" value="NZ_FOGW01000019.1"/>
</dbReference>
<evidence type="ECO:0000256" key="1">
    <source>
        <dbReference type="ARBA" id="ARBA00022475"/>
    </source>
</evidence>
<keyword evidence="2 10" id="KW-0444">Lipid biosynthesis</keyword>
<dbReference type="UniPathway" id="UPA00085"/>
<accession>A0A1H9TRZ9</accession>
<dbReference type="AlphaFoldDB" id="A0A1H9TRZ9"/>
<dbReference type="EMBL" id="FOGW01000019">
    <property type="protein sequence ID" value="SER99906.1"/>
    <property type="molecule type" value="Genomic_DNA"/>
</dbReference>
<feature type="transmembrane region" description="Helical" evidence="10">
    <location>
        <begin position="88"/>
        <end position="107"/>
    </location>
</feature>
<comment type="similarity">
    <text evidence="10">Belongs to the PlsY family.</text>
</comment>
<evidence type="ECO:0000256" key="3">
    <source>
        <dbReference type="ARBA" id="ARBA00022679"/>
    </source>
</evidence>
<keyword evidence="3 10" id="KW-0808">Transferase</keyword>
<organism evidence="11 12">
    <name type="scientific">Lachnobacterium bovis</name>
    <dbReference type="NCBI Taxonomy" id="140626"/>
    <lineage>
        <taxon>Bacteria</taxon>
        <taxon>Bacillati</taxon>
        <taxon>Bacillota</taxon>
        <taxon>Clostridia</taxon>
        <taxon>Lachnospirales</taxon>
        <taxon>Lachnospiraceae</taxon>
        <taxon>Lachnobacterium</taxon>
    </lineage>
</organism>
<dbReference type="PANTHER" id="PTHR30309">
    <property type="entry name" value="INNER MEMBRANE PROTEIN YGIH"/>
    <property type="match status" value="1"/>
</dbReference>
<dbReference type="Pfam" id="PF02660">
    <property type="entry name" value="G3P_acyltransf"/>
    <property type="match status" value="1"/>
</dbReference>
<comment type="pathway">
    <text evidence="10">Lipid metabolism; phospholipid metabolism.</text>
</comment>
<dbReference type="HAMAP" id="MF_01043">
    <property type="entry name" value="PlsY"/>
    <property type="match status" value="1"/>
</dbReference>
<evidence type="ECO:0000256" key="6">
    <source>
        <dbReference type="ARBA" id="ARBA00023098"/>
    </source>
</evidence>
<keyword evidence="11" id="KW-0012">Acyltransferase</keyword>
<evidence type="ECO:0000256" key="4">
    <source>
        <dbReference type="ARBA" id="ARBA00022692"/>
    </source>
</evidence>
<keyword evidence="8 10" id="KW-0594">Phospholipid biosynthesis</keyword>
<reference evidence="12" key="1">
    <citation type="submission" date="2016-10" db="EMBL/GenBank/DDBJ databases">
        <authorList>
            <person name="Varghese N."/>
            <person name="Submissions S."/>
        </authorList>
    </citation>
    <scope>NUCLEOTIDE SEQUENCE [LARGE SCALE GENOMIC DNA]</scope>
    <source>
        <strain evidence="12">S1b</strain>
    </source>
</reference>
<keyword evidence="7 10" id="KW-0472">Membrane</keyword>
<evidence type="ECO:0000256" key="10">
    <source>
        <dbReference type="HAMAP-Rule" id="MF_01043"/>
    </source>
</evidence>
<feature type="transmembrane region" description="Helical" evidence="10">
    <location>
        <begin position="178"/>
        <end position="195"/>
    </location>
</feature>
<feature type="transmembrane region" description="Helical" evidence="10">
    <location>
        <begin position="6"/>
        <end position="25"/>
    </location>
</feature>
<evidence type="ECO:0000313" key="12">
    <source>
        <dbReference type="Proteomes" id="UP000182471"/>
    </source>
</evidence>
<feature type="transmembrane region" description="Helical" evidence="10">
    <location>
        <begin position="119"/>
        <end position="141"/>
    </location>
</feature>
<proteinExistence type="inferred from homology"/>
<comment type="subunit">
    <text evidence="10">Probably interacts with PlsX.</text>
</comment>
<name>A0A1H9TRZ9_9FIRM</name>
<keyword evidence="9 10" id="KW-1208">Phospholipid metabolism</keyword>
<keyword evidence="1 10" id="KW-1003">Cell membrane</keyword>
<evidence type="ECO:0000313" key="11">
    <source>
        <dbReference type="EMBL" id="SER99906.1"/>
    </source>
</evidence>
<comment type="subcellular location">
    <subcellularLocation>
        <location evidence="10">Cell membrane</location>
        <topology evidence="10">Multi-pass membrane protein</topology>
    </subcellularLocation>
</comment>
<protein>
    <recommendedName>
        <fullName evidence="10">Glycerol-3-phosphate acyltransferase</fullName>
    </recommendedName>
    <alternativeName>
        <fullName evidence="10">Acyl-PO4 G3P acyltransferase</fullName>
    </alternativeName>
    <alternativeName>
        <fullName evidence="10">Acyl-phosphate--glycerol-3-phosphate acyltransferase</fullName>
    </alternativeName>
    <alternativeName>
        <fullName evidence="10">G3P acyltransferase</fullName>
        <shortName evidence="10">GPAT</shortName>
        <ecNumber evidence="10">2.3.1.275</ecNumber>
    </alternativeName>
    <alternativeName>
        <fullName evidence="10">Lysophosphatidic acid synthase</fullName>
        <shortName evidence="10">LPA synthase</shortName>
    </alternativeName>
</protein>
<comment type="function">
    <text evidence="10">Catalyzes the transfer of an acyl group from acyl-phosphate (acyl-PO(4)) to glycerol-3-phosphate (G3P) to form lysophosphatidic acid (LPA). This enzyme utilizes acyl-phosphate as fatty acyl donor, but not acyl-CoA or acyl-ACP.</text>
</comment>
<evidence type="ECO:0000256" key="8">
    <source>
        <dbReference type="ARBA" id="ARBA00023209"/>
    </source>
</evidence>
<dbReference type="EC" id="2.3.1.275" evidence="10"/>
<feature type="transmembrane region" description="Helical" evidence="10">
    <location>
        <begin position="147"/>
        <end position="166"/>
    </location>
</feature>
<dbReference type="SMART" id="SM01207">
    <property type="entry name" value="G3P_acyltransf"/>
    <property type="match status" value="1"/>
</dbReference>
<dbReference type="NCBIfam" id="TIGR00023">
    <property type="entry name" value="glycerol-3-phosphate 1-O-acyltransferase PlsY"/>
    <property type="match status" value="1"/>
</dbReference>
<dbReference type="OrthoDB" id="9777124at2"/>
<dbReference type="Proteomes" id="UP000182471">
    <property type="component" value="Unassembled WGS sequence"/>
</dbReference>
<evidence type="ECO:0000256" key="7">
    <source>
        <dbReference type="ARBA" id="ARBA00023136"/>
    </source>
</evidence>
<sequence>MIFARLIALLVGYLFGNFQTGYLYGKSKGIDIRKHGSGNAGTTNTLRTLGVKAGLITFLGDSFKAIIAILIIKYVFRNQYPDAIKILEMYAGFGTVLGHNFPFYLGFKGGKGIACTGGVILAVCPLAAILCLVVFVSIVAITRYVSLGSIVMVSVFLIQVIIFNHFGIIGLDSKEMNLILEFDIIAACFTCMGIWRHKANIVRLLSGNENKFLMSKK</sequence>
<dbReference type="GO" id="GO:0043772">
    <property type="term" value="F:acyl-phosphate glycerol-3-phosphate acyltransferase activity"/>
    <property type="evidence" value="ECO:0007669"/>
    <property type="project" value="UniProtKB-UniRule"/>
</dbReference>
<dbReference type="GO" id="GO:0005886">
    <property type="term" value="C:plasma membrane"/>
    <property type="evidence" value="ECO:0007669"/>
    <property type="project" value="UniProtKB-SubCell"/>
</dbReference>
<evidence type="ECO:0000256" key="2">
    <source>
        <dbReference type="ARBA" id="ARBA00022516"/>
    </source>
</evidence>
<dbReference type="GO" id="GO:0008654">
    <property type="term" value="P:phospholipid biosynthetic process"/>
    <property type="evidence" value="ECO:0007669"/>
    <property type="project" value="UniProtKB-UniRule"/>
</dbReference>
<keyword evidence="4 10" id="KW-0812">Transmembrane</keyword>
<keyword evidence="5 10" id="KW-1133">Transmembrane helix</keyword>
<dbReference type="InterPro" id="IPR003811">
    <property type="entry name" value="G3P_acylTferase_PlsY"/>
</dbReference>
<dbReference type="PANTHER" id="PTHR30309:SF0">
    <property type="entry name" value="GLYCEROL-3-PHOSPHATE ACYLTRANSFERASE-RELATED"/>
    <property type="match status" value="1"/>
</dbReference>
<keyword evidence="12" id="KW-1185">Reference proteome</keyword>
<evidence type="ECO:0000256" key="9">
    <source>
        <dbReference type="ARBA" id="ARBA00023264"/>
    </source>
</evidence>
<keyword evidence="6 10" id="KW-0443">Lipid metabolism</keyword>
<gene>
    <name evidence="10" type="primary">plsY</name>
    <name evidence="11" type="ORF">SAMN02910429_01745</name>
</gene>
<evidence type="ECO:0000256" key="5">
    <source>
        <dbReference type="ARBA" id="ARBA00022989"/>
    </source>
</evidence>
<comment type="catalytic activity">
    <reaction evidence="10">
        <text>an acyl phosphate + sn-glycerol 3-phosphate = a 1-acyl-sn-glycero-3-phosphate + phosphate</text>
        <dbReference type="Rhea" id="RHEA:34075"/>
        <dbReference type="ChEBI" id="CHEBI:43474"/>
        <dbReference type="ChEBI" id="CHEBI:57597"/>
        <dbReference type="ChEBI" id="CHEBI:57970"/>
        <dbReference type="ChEBI" id="CHEBI:59918"/>
        <dbReference type="EC" id="2.3.1.275"/>
    </reaction>
</comment>